<feature type="region of interest" description="Disordered" evidence="1">
    <location>
        <begin position="22"/>
        <end position="61"/>
    </location>
</feature>
<keyword evidence="2" id="KW-0449">Lipoprotein</keyword>
<dbReference type="RefSeq" id="WP_012669488.1">
    <property type="nucleotide sequence ID" value="NC_012946.1"/>
</dbReference>
<geneLocation type="plasmid" evidence="2 3">
    <name>pCLG1</name>
</geneLocation>
<dbReference type="EMBL" id="CP001659">
    <property type="protein sequence ID" value="ACT33672.1"/>
    <property type="molecule type" value="Genomic_DNA"/>
</dbReference>
<dbReference type="PROSITE" id="PS51257">
    <property type="entry name" value="PROKAR_LIPOPROTEIN"/>
    <property type="match status" value="1"/>
</dbReference>
<evidence type="ECO:0000313" key="2">
    <source>
        <dbReference type="EMBL" id="ACT33672.1"/>
    </source>
</evidence>
<evidence type="ECO:0000256" key="1">
    <source>
        <dbReference type="SAM" id="MobiDB-lite"/>
    </source>
</evidence>
<reference evidence="2 3" key="1">
    <citation type="submission" date="2009-06" db="EMBL/GenBank/DDBJ databases">
        <authorList>
            <person name="Shrivastava S."/>
            <person name="Brinkac L.B."/>
            <person name="Brown J.L."/>
            <person name="Bruce D.B."/>
            <person name="Detter C."/>
            <person name="Green L.D."/>
            <person name="Munk C.A."/>
            <person name="Rogers Y.C."/>
            <person name="Tapia R."/>
            <person name="Saunders E.S."/>
            <person name="Sims D.R."/>
            <person name="Smith L.A."/>
            <person name="Smith T.J."/>
            <person name="Sutton G."/>
            <person name="Brettin T."/>
        </authorList>
    </citation>
    <scope>NUCLEOTIDE SEQUENCE [LARGE SCALE GENOMIC DNA]</scope>
    <source>
        <strain evidence="3">D str. 1873</strain>
        <plasmid evidence="2 3">pCLG1</plasmid>
    </source>
</reference>
<organism evidence="2 3">
    <name type="scientific">Clostridium botulinum D str. 1873</name>
    <dbReference type="NCBI Taxonomy" id="592027"/>
    <lineage>
        <taxon>Bacteria</taxon>
        <taxon>Bacillati</taxon>
        <taxon>Bacillota</taxon>
        <taxon>Clostridia</taxon>
        <taxon>Eubacteriales</taxon>
        <taxon>Clostridiaceae</taxon>
        <taxon>Clostridium</taxon>
    </lineage>
</organism>
<feature type="compositionally biased region" description="Low complexity" evidence="1">
    <location>
        <begin position="77"/>
        <end position="92"/>
    </location>
</feature>
<accession>A0A9N7G160</accession>
<feature type="compositionally biased region" description="Basic and acidic residues" evidence="1">
    <location>
        <begin position="42"/>
        <end position="61"/>
    </location>
</feature>
<dbReference type="Proteomes" id="UP000006160">
    <property type="component" value="Plasmid pCLG1"/>
</dbReference>
<sequence length="248" mass="27952">MKKISVIVVAIFSCLLVGCSSSDKKASSHSTDVNQKVVNNKDISEKSVNDEKPEEKAVDEKDKKEFIENSNNIVKGNIKTKNSNKGSTSLNNKKTKNSKIQKNNVKGFIINEMDLEKNSPFKMDMSIDTVRSILKKNNIKIDNETEITSRLNDPEFGDKILDIKNMNLQFNKRNNKLCSIGVVNNYKTSLGLAIGDSIVKMKKLYGTKYTTENLDNIITYTYKINNHYFSVHEQNNGGKVSAWSIKKA</sequence>
<feature type="region of interest" description="Disordered" evidence="1">
    <location>
        <begin position="77"/>
        <end position="96"/>
    </location>
</feature>
<protein>
    <submittedName>
        <fullName evidence="2">Lipoprotein</fullName>
    </submittedName>
</protein>
<dbReference type="AlphaFoldDB" id="A0A9N7G160"/>
<keyword evidence="2" id="KW-0614">Plasmid</keyword>
<proteinExistence type="predicted"/>
<evidence type="ECO:0000313" key="3">
    <source>
        <dbReference type="Proteomes" id="UP000006160"/>
    </source>
</evidence>
<name>A0A9N7G160_CLOBO</name>
<gene>
    <name evidence="2" type="ORF">CLG_0118</name>
</gene>